<evidence type="ECO:0000259" key="8">
    <source>
        <dbReference type="Pfam" id="PF06414"/>
    </source>
</evidence>
<evidence type="ECO:0000256" key="2">
    <source>
        <dbReference type="ARBA" id="ARBA00011963"/>
    </source>
</evidence>
<dbReference type="RefSeq" id="WP_126814535.1">
    <property type="nucleotide sequence ID" value="NZ_NGKC01000015.1"/>
</dbReference>
<comment type="caution">
    <text evidence="9">The sequence shown here is derived from an EMBL/GenBank/DDBJ whole genome shotgun (WGS) entry which is preliminary data.</text>
</comment>
<evidence type="ECO:0000256" key="7">
    <source>
        <dbReference type="ARBA" id="ARBA00048178"/>
    </source>
</evidence>
<evidence type="ECO:0000313" key="10">
    <source>
        <dbReference type="Proteomes" id="UP000286773"/>
    </source>
</evidence>
<dbReference type="SUPFAM" id="SSF52540">
    <property type="entry name" value="P-loop containing nucleoside triphosphate hydrolases"/>
    <property type="match status" value="1"/>
</dbReference>
<dbReference type="InterPro" id="IPR027417">
    <property type="entry name" value="P-loop_NTPase"/>
</dbReference>
<evidence type="ECO:0000256" key="5">
    <source>
        <dbReference type="ARBA" id="ARBA00022840"/>
    </source>
</evidence>
<evidence type="ECO:0000256" key="3">
    <source>
        <dbReference type="ARBA" id="ARBA00022649"/>
    </source>
</evidence>
<evidence type="ECO:0000256" key="4">
    <source>
        <dbReference type="ARBA" id="ARBA00022741"/>
    </source>
</evidence>
<accession>A0A430APW1</accession>
<evidence type="ECO:0000313" key="9">
    <source>
        <dbReference type="EMBL" id="RSU09954.1"/>
    </source>
</evidence>
<comment type="similarity">
    <text evidence="1">Belongs to the zeta toxin family.</text>
</comment>
<keyword evidence="3" id="KW-1277">Toxin-antitoxin system</keyword>
<dbReference type="Pfam" id="PF06414">
    <property type="entry name" value="Zeta_toxin"/>
    <property type="match status" value="1"/>
</dbReference>
<dbReference type="Proteomes" id="UP000286773">
    <property type="component" value="Unassembled WGS sequence"/>
</dbReference>
<keyword evidence="4" id="KW-0547">Nucleotide-binding</keyword>
<dbReference type="Gene3D" id="3.40.50.300">
    <property type="entry name" value="P-loop containing nucleotide triphosphate hydrolases"/>
    <property type="match status" value="1"/>
</dbReference>
<dbReference type="EC" id="2.7.1.176" evidence="2"/>
<sequence>MNDKLTHYSESDFQYRLQANIMDLSLNRSPSARPTAFLLGGQSGAGKSTLHQLIRHQLNDNVIVVDGDTFRTQHPNSFLLDKAYGKESVNYKSGFSGKMVQELYDKFSDEHYHLMIEGTLRTTETPLKTALDLKRKGYRVNLAVMAVSRYLSYLATLERYEKTFLIDPSIARATTKVIHDQIVDVLPSNLDYLYQAKLFDNISLIKRDGTVIYDFQQTPAMSPKEILAEELSAKPMGEIRIRAERILALMETNGHNDSDDYFSLKSEFRSIKGN</sequence>
<dbReference type="AlphaFoldDB" id="A0A430APW1"/>
<feature type="domain" description="Zeta toxin" evidence="8">
    <location>
        <begin position="30"/>
        <end position="215"/>
    </location>
</feature>
<dbReference type="GO" id="GO:0005524">
    <property type="term" value="F:ATP binding"/>
    <property type="evidence" value="ECO:0007669"/>
    <property type="project" value="UniProtKB-KW"/>
</dbReference>
<evidence type="ECO:0000256" key="6">
    <source>
        <dbReference type="ARBA" id="ARBA00032897"/>
    </source>
</evidence>
<comment type="catalytic activity">
    <reaction evidence="7">
        <text>UDP-N-acetyl-alpha-D-glucosamine + ATP = UDP-N-acetyl-alpha-D-glucosamine 3'-phosphate + ADP + H(+)</text>
        <dbReference type="Rhea" id="RHEA:32671"/>
        <dbReference type="ChEBI" id="CHEBI:15378"/>
        <dbReference type="ChEBI" id="CHEBI:30616"/>
        <dbReference type="ChEBI" id="CHEBI:57705"/>
        <dbReference type="ChEBI" id="CHEBI:64353"/>
        <dbReference type="ChEBI" id="CHEBI:456216"/>
        <dbReference type="EC" id="2.7.1.176"/>
    </reaction>
</comment>
<dbReference type="EMBL" id="NGKC01000015">
    <property type="protein sequence ID" value="RSU09954.1"/>
    <property type="molecule type" value="Genomic_DNA"/>
</dbReference>
<dbReference type="InterPro" id="IPR010488">
    <property type="entry name" value="Zeta_toxin_domain"/>
</dbReference>
<proteinExistence type="inferred from homology"/>
<reference evidence="9 10" key="1">
    <citation type="submission" date="2017-05" db="EMBL/GenBank/DDBJ databases">
        <title>Vagococcus spp. assemblies.</title>
        <authorList>
            <person name="Gulvik C.A."/>
        </authorList>
    </citation>
    <scope>NUCLEOTIDE SEQUENCE [LARGE SCALE GENOMIC DNA]</scope>
    <source>
        <strain evidence="9 10">LMG 24798</strain>
    </source>
</reference>
<keyword evidence="5" id="KW-0067">ATP-binding</keyword>
<organism evidence="9 10">
    <name type="scientific">Vagococcus acidifermentans</name>
    <dbReference type="NCBI Taxonomy" id="564710"/>
    <lineage>
        <taxon>Bacteria</taxon>
        <taxon>Bacillati</taxon>
        <taxon>Bacillota</taxon>
        <taxon>Bacilli</taxon>
        <taxon>Lactobacillales</taxon>
        <taxon>Enterococcaceae</taxon>
        <taxon>Vagococcus</taxon>
    </lineage>
</organism>
<name>A0A430APW1_9ENTE</name>
<keyword evidence="10" id="KW-1185">Reference proteome</keyword>
<evidence type="ECO:0000256" key="1">
    <source>
        <dbReference type="ARBA" id="ARBA00009104"/>
    </source>
</evidence>
<protein>
    <recommendedName>
        <fullName evidence="6">UDP-N-acetylglucosamine kinase</fullName>
        <ecNumber evidence="2">2.7.1.176</ecNumber>
    </recommendedName>
    <alternativeName>
        <fullName evidence="6">UDP-N-acetylglucosamine kinase</fullName>
    </alternativeName>
</protein>
<dbReference type="GO" id="GO:0016301">
    <property type="term" value="F:kinase activity"/>
    <property type="evidence" value="ECO:0007669"/>
    <property type="project" value="InterPro"/>
</dbReference>
<gene>
    <name evidence="9" type="ORF">CBF27_11700</name>
</gene>
<dbReference type="OrthoDB" id="9792687at2"/>